<dbReference type="GO" id="GO:1990809">
    <property type="term" value="P:endoplasmic reticulum tubular network membrane organization"/>
    <property type="evidence" value="ECO:0007669"/>
    <property type="project" value="EnsemblFungi"/>
</dbReference>
<sequence length="254" mass="28979">MAPPSPNATKSQRVLRLVKTLQFTWFTGHVFVLLGVFFYALSTIKFAPGTKWARFWYRETFVSVIVTYGIVLYRTYKSSSPTTTALLRDDNVQYMIIALLWLISKPLLATLPAFAIYSFFHVLTYTRTNVLPTMGVLPNSPVATKIQSFVDNYNDKFTRAVANLELVLLVRIFLDALFWRKGSWISLLVYGSFMRLRFEQSAFTKLAVRNWEVRIDSLIAHPTVPAFVKNGWTQVKAFLKGASKNTPAPEAKTE</sequence>
<evidence type="ECO:0000313" key="7">
    <source>
        <dbReference type="EMBL" id="ODQ75025.1"/>
    </source>
</evidence>
<evidence type="ECO:0000256" key="1">
    <source>
        <dbReference type="ARBA" id="ARBA00004141"/>
    </source>
</evidence>
<dbReference type="GO" id="GO:0071763">
    <property type="term" value="P:nuclear membrane organization"/>
    <property type="evidence" value="ECO:0007669"/>
    <property type="project" value="EnsemblFungi"/>
</dbReference>
<dbReference type="InterPro" id="IPR005344">
    <property type="entry name" value="TMEM33/Pom33"/>
</dbReference>
<feature type="transmembrane region" description="Helical" evidence="6">
    <location>
        <begin position="23"/>
        <end position="44"/>
    </location>
</feature>
<evidence type="ECO:0000313" key="8">
    <source>
        <dbReference type="Proteomes" id="UP000094385"/>
    </source>
</evidence>
<dbReference type="InterPro" id="IPR051645">
    <property type="entry name" value="PER33/POM33_regulator"/>
</dbReference>
<dbReference type="GO" id="GO:0140480">
    <property type="term" value="P:mitotic spindle pole body insertion into the nuclear envelope"/>
    <property type="evidence" value="ECO:0007669"/>
    <property type="project" value="EnsemblFungi"/>
</dbReference>
<name>A0A1E3QBG5_LIPST</name>
<dbReference type="GO" id="GO:0031965">
    <property type="term" value="C:nuclear membrane"/>
    <property type="evidence" value="ECO:0007669"/>
    <property type="project" value="EnsemblFungi"/>
</dbReference>
<proteinExistence type="inferred from homology"/>
<evidence type="ECO:0000256" key="5">
    <source>
        <dbReference type="ARBA" id="ARBA00023136"/>
    </source>
</evidence>
<feature type="transmembrane region" description="Helical" evidence="6">
    <location>
        <begin position="56"/>
        <end position="76"/>
    </location>
</feature>
<comment type="similarity">
    <text evidence="2">Belongs to the PER33/POM33 family.</text>
</comment>
<dbReference type="Pfam" id="PF03661">
    <property type="entry name" value="TMEM33_Pom33"/>
    <property type="match status" value="1"/>
</dbReference>
<keyword evidence="3 6" id="KW-0812">Transmembrane</keyword>
<comment type="subcellular location">
    <subcellularLocation>
        <location evidence="1">Membrane</location>
        <topology evidence="1">Multi-pass membrane protein</topology>
    </subcellularLocation>
</comment>
<dbReference type="Proteomes" id="UP000094385">
    <property type="component" value="Unassembled WGS sequence"/>
</dbReference>
<keyword evidence="8" id="KW-1185">Reference proteome</keyword>
<dbReference type="GO" id="GO:0032541">
    <property type="term" value="C:cortical endoplasmic reticulum"/>
    <property type="evidence" value="ECO:0007669"/>
    <property type="project" value="EnsemblFungi"/>
</dbReference>
<accession>A0A1E3QBG5</accession>
<keyword evidence="5 6" id="KW-0472">Membrane</keyword>
<gene>
    <name evidence="7" type="ORF">LIPSTDRAFT_103077</name>
</gene>
<dbReference type="STRING" id="675824.A0A1E3QBG5"/>
<evidence type="ECO:0000256" key="6">
    <source>
        <dbReference type="SAM" id="Phobius"/>
    </source>
</evidence>
<evidence type="ECO:0008006" key="9">
    <source>
        <dbReference type="Google" id="ProtNLM"/>
    </source>
</evidence>
<evidence type="ECO:0000256" key="4">
    <source>
        <dbReference type="ARBA" id="ARBA00022989"/>
    </source>
</evidence>
<dbReference type="EMBL" id="KV454291">
    <property type="protein sequence ID" value="ODQ75025.1"/>
    <property type="molecule type" value="Genomic_DNA"/>
</dbReference>
<dbReference type="GO" id="GO:0032153">
    <property type="term" value="C:cell division site"/>
    <property type="evidence" value="ECO:0007669"/>
    <property type="project" value="EnsemblFungi"/>
</dbReference>
<reference evidence="7 8" key="1">
    <citation type="journal article" date="2016" name="Proc. Natl. Acad. Sci. U.S.A.">
        <title>Comparative genomics of biotechnologically important yeasts.</title>
        <authorList>
            <person name="Riley R."/>
            <person name="Haridas S."/>
            <person name="Wolfe K.H."/>
            <person name="Lopes M.R."/>
            <person name="Hittinger C.T."/>
            <person name="Goeker M."/>
            <person name="Salamov A.A."/>
            <person name="Wisecaver J.H."/>
            <person name="Long T.M."/>
            <person name="Calvey C.H."/>
            <person name="Aerts A.L."/>
            <person name="Barry K.W."/>
            <person name="Choi C."/>
            <person name="Clum A."/>
            <person name="Coughlan A.Y."/>
            <person name="Deshpande S."/>
            <person name="Douglass A.P."/>
            <person name="Hanson S.J."/>
            <person name="Klenk H.-P."/>
            <person name="LaButti K.M."/>
            <person name="Lapidus A."/>
            <person name="Lindquist E.A."/>
            <person name="Lipzen A.M."/>
            <person name="Meier-Kolthoff J.P."/>
            <person name="Ohm R.A."/>
            <person name="Otillar R.P."/>
            <person name="Pangilinan J.L."/>
            <person name="Peng Y."/>
            <person name="Rokas A."/>
            <person name="Rosa C.A."/>
            <person name="Scheuner C."/>
            <person name="Sibirny A.A."/>
            <person name="Slot J.C."/>
            <person name="Stielow J.B."/>
            <person name="Sun H."/>
            <person name="Kurtzman C.P."/>
            <person name="Blackwell M."/>
            <person name="Grigoriev I.V."/>
            <person name="Jeffries T.W."/>
        </authorList>
    </citation>
    <scope>NUCLEOTIDE SEQUENCE [LARGE SCALE GENOMIC DNA]</scope>
    <source>
        <strain evidence="7 8">NRRL Y-11557</strain>
    </source>
</reference>
<dbReference type="OrthoDB" id="5581259at2759"/>
<evidence type="ECO:0000256" key="2">
    <source>
        <dbReference type="ARBA" id="ARBA00007322"/>
    </source>
</evidence>
<dbReference type="PANTHER" id="PTHR12703">
    <property type="entry name" value="TRANSMEMBRANE PROTEIN 33"/>
    <property type="match status" value="1"/>
</dbReference>
<feature type="transmembrane region" description="Helical" evidence="6">
    <location>
        <begin position="96"/>
        <end position="120"/>
    </location>
</feature>
<dbReference type="AlphaFoldDB" id="A0A1E3QBG5"/>
<organism evidence="7 8">
    <name type="scientific">Lipomyces starkeyi NRRL Y-11557</name>
    <dbReference type="NCBI Taxonomy" id="675824"/>
    <lineage>
        <taxon>Eukaryota</taxon>
        <taxon>Fungi</taxon>
        <taxon>Dikarya</taxon>
        <taxon>Ascomycota</taxon>
        <taxon>Saccharomycotina</taxon>
        <taxon>Lipomycetes</taxon>
        <taxon>Lipomycetales</taxon>
        <taxon>Lipomycetaceae</taxon>
        <taxon>Lipomyces</taxon>
    </lineage>
</organism>
<evidence type="ECO:0000256" key="3">
    <source>
        <dbReference type="ARBA" id="ARBA00022692"/>
    </source>
</evidence>
<protein>
    <recommendedName>
        <fullName evidence="9">Nucleoporin POM33</fullName>
    </recommendedName>
</protein>
<keyword evidence="4 6" id="KW-1133">Transmembrane helix</keyword>
<dbReference type="PANTHER" id="PTHR12703:SF4">
    <property type="entry name" value="TRANSMEMBRANE PROTEIN 33"/>
    <property type="match status" value="1"/>
</dbReference>